<comment type="caution">
    <text evidence="2">The sequence shown here is derived from an EMBL/GenBank/DDBJ whole genome shotgun (WGS) entry which is preliminary data.</text>
</comment>
<dbReference type="InterPro" id="IPR032710">
    <property type="entry name" value="NTF2-like_dom_sf"/>
</dbReference>
<proteinExistence type="predicted"/>
<sequence>MWSDMVAIQDLVCRERYWRDRGEWDAMRSAFTDDARLRVTWFEGSIDDYVESSRTRDWDPSASSTHRLSPSVVTVHGDRALAETPALVELRIEAAGMWVDAVISVRLLSRVVRTRQGWKLASMDAIYEKDVIRPVFPADRLAISAEDTAAYRRSYQFLAYGGNGRLPDDVPGDDRPELVAALYAAARAWLRPDERRAASGPAHG</sequence>
<organism evidence="2 3">
    <name type="scientific">Actinoallomurus iriomotensis</name>
    <dbReference type="NCBI Taxonomy" id="478107"/>
    <lineage>
        <taxon>Bacteria</taxon>
        <taxon>Bacillati</taxon>
        <taxon>Actinomycetota</taxon>
        <taxon>Actinomycetes</taxon>
        <taxon>Streptosporangiales</taxon>
        <taxon>Thermomonosporaceae</taxon>
        <taxon>Actinoallomurus</taxon>
    </lineage>
</organism>
<dbReference type="Gene3D" id="3.10.450.50">
    <property type="match status" value="1"/>
</dbReference>
<reference evidence="2" key="1">
    <citation type="submission" date="2023-03" db="EMBL/GenBank/DDBJ databases">
        <title>Actinoallomurus iriomotensis NBRC 103684.</title>
        <authorList>
            <person name="Ichikawa N."/>
            <person name="Sato H."/>
            <person name="Tonouchi N."/>
        </authorList>
    </citation>
    <scope>NUCLEOTIDE SEQUENCE</scope>
    <source>
        <strain evidence="2">NBRC 103684</strain>
    </source>
</reference>
<dbReference type="Proteomes" id="UP001165074">
    <property type="component" value="Unassembled WGS sequence"/>
</dbReference>
<dbReference type="Pfam" id="PF13577">
    <property type="entry name" value="SnoaL_4"/>
    <property type="match status" value="1"/>
</dbReference>
<accession>A0A9W6VY86</accession>
<gene>
    <name evidence="2" type="ORF">Airi02_019830</name>
</gene>
<evidence type="ECO:0000259" key="1">
    <source>
        <dbReference type="Pfam" id="PF13577"/>
    </source>
</evidence>
<dbReference type="SUPFAM" id="SSF54427">
    <property type="entry name" value="NTF2-like"/>
    <property type="match status" value="1"/>
</dbReference>
<dbReference type="AlphaFoldDB" id="A0A9W6VY86"/>
<evidence type="ECO:0000313" key="2">
    <source>
        <dbReference type="EMBL" id="GLY84054.1"/>
    </source>
</evidence>
<dbReference type="InterPro" id="IPR037401">
    <property type="entry name" value="SnoaL-like"/>
</dbReference>
<feature type="domain" description="SnoaL-like" evidence="1">
    <location>
        <begin position="3"/>
        <end position="123"/>
    </location>
</feature>
<name>A0A9W6VY86_9ACTN</name>
<protein>
    <recommendedName>
        <fullName evidence="1">SnoaL-like domain-containing protein</fullName>
    </recommendedName>
</protein>
<dbReference type="EMBL" id="BSTK01000002">
    <property type="protein sequence ID" value="GLY84054.1"/>
    <property type="molecule type" value="Genomic_DNA"/>
</dbReference>
<evidence type="ECO:0000313" key="3">
    <source>
        <dbReference type="Proteomes" id="UP001165074"/>
    </source>
</evidence>
<keyword evidence="3" id="KW-1185">Reference proteome</keyword>